<dbReference type="Pfam" id="PF13715">
    <property type="entry name" value="CarbopepD_reg_2"/>
    <property type="match status" value="1"/>
</dbReference>
<dbReference type="SUPFAM" id="SSF49464">
    <property type="entry name" value="Carboxypeptidase regulatory domain-like"/>
    <property type="match status" value="1"/>
</dbReference>
<gene>
    <name evidence="4" type="ORF">ES692_08685</name>
</gene>
<dbReference type="Proteomes" id="UP000321938">
    <property type="component" value="Unassembled WGS sequence"/>
</dbReference>
<evidence type="ECO:0000259" key="3">
    <source>
        <dbReference type="Pfam" id="PF18962"/>
    </source>
</evidence>
<accession>A0A5C7B8P0</accession>
<comment type="caution">
    <text evidence="4">The sequence shown here is derived from an EMBL/GenBank/DDBJ whole genome shotgun (WGS) entry which is preliminary data.</text>
</comment>
<sequence length="221" mass="23649">MMKLTLLVLCAVLIALGTSAQALIKGAVSDDLGQLPLAHITIKNSKTGTSSNDDGKFLIEANPTDILQFSYLGYKTKEVLVGELTTIDMVFDSYEELDSVLIYAHTGAISCTTVSCYLICGCGRPGVSAIQDASVRKSESEIIKLYPNPSKDGIFKIKLLEDVSEVNIMGADITGRILLNGTEGKLRSNIIVDLSSPSSGIYIISVSSNGVRIAAKRVIRM</sequence>
<keyword evidence="5" id="KW-1185">Reference proteome</keyword>
<dbReference type="NCBIfam" id="TIGR04183">
    <property type="entry name" value="Por_Secre_tail"/>
    <property type="match status" value="1"/>
</dbReference>
<keyword evidence="1 2" id="KW-0732">Signal</keyword>
<dbReference type="EMBL" id="VOSB01000011">
    <property type="protein sequence ID" value="TXE17630.1"/>
    <property type="molecule type" value="Genomic_DNA"/>
</dbReference>
<dbReference type="InterPro" id="IPR026444">
    <property type="entry name" value="Secre_tail"/>
</dbReference>
<dbReference type="Pfam" id="PF18962">
    <property type="entry name" value="Por_Secre_tail"/>
    <property type="match status" value="1"/>
</dbReference>
<name>A0A5C7B8P0_9FLAO</name>
<feature type="signal peptide" evidence="2">
    <location>
        <begin position="1"/>
        <end position="22"/>
    </location>
</feature>
<dbReference type="STRING" id="1123037.GCA_000425305_01597"/>
<feature type="chain" id="PRO_5022782414" evidence="2">
    <location>
        <begin position="23"/>
        <end position="221"/>
    </location>
</feature>
<evidence type="ECO:0000313" key="4">
    <source>
        <dbReference type="EMBL" id="TXE17630.1"/>
    </source>
</evidence>
<dbReference type="InterPro" id="IPR008969">
    <property type="entry name" value="CarboxyPept-like_regulatory"/>
</dbReference>
<evidence type="ECO:0000256" key="1">
    <source>
        <dbReference type="ARBA" id="ARBA00022729"/>
    </source>
</evidence>
<reference evidence="4 5" key="1">
    <citation type="submission" date="2019-08" db="EMBL/GenBank/DDBJ databases">
        <title>Genome of Psychroserpens burtonensis ACAM 167.</title>
        <authorList>
            <person name="Bowman J.P."/>
        </authorList>
    </citation>
    <scope>NUCLEOTIDE SEQUENCE [LARGE SCALE GENOMIC DNA]</scope>
    <source>
        <strain evidence="4 5">ACAM 167</strain>
    </source>
</reference>
<dbReference type="AlphaFoldDB" id="A0A5C7B8P0"/>
<dbReference type="OrthoDB" id="1139263at2"/>
<evidence type="ECO:0000313" key="5">
    <source>
        <dbReference type="Proteomes" id="UP000321938"/>
    </source>
</evidence>
<proteinExistence type="predicted"/>
<organism evidence="4 5">
    <name type="scientific">Psychroserpens burtonensis</name>
    <dbReference type="NCBI Taxonomy" id="49278"/>
    <lineage>
        <taxon>Bacteria</taxon>
        <taxon>Pseudomonadati</taxon>
        <taxon>Bacteroidota</taxon>
        <taxon>Flavobacteriia</taxon>
        <taxon>Flavobacteriales</taxon>
        <taxon>Flavobacteriaceae</taxon>
        <taxon>Psychroserpens</taxon>
    </lineage>
</organism>
<protein>
    <submittedName>
        <fullName evidence="4">T9SS type A sorting domain-containing protein</fullName>
    </submittedName>
</protein>
<evidence type="ECO:0000256" key="2">
    <source>
        <dbReference type="SAM" id="SignalP"/>
    </source>
</evidence>
<feature type="domain" description="Secretion system C-terminal sorting" evidence="3">
    <location>
        <begin position="145"/>
        <end position="219"/>
    </location>
</feature>